<evidence type="ECO:0000313" key="3">
    <source>
        <dbReference type="EMBL" id="KAK9807230.1"/>
    </source>
</evidence>
<reference evidence="3 4" key="1">
    <citation type="journal article" date="2024" name="Nat. Commun.">
        <title>Phylogenomics reveals the evolutionary origins of lichenization in chlorophyte algae.</title>
        <authorList>
            <person name="Puginier C."/>
            <person name="Libourel C."/>
            <person name="Otte J."/>
            <person name="Skaloud P."/>
            <person name="Haon M."/>
            <person name="Grisel S."/>
            <person name="Petersen M."/>
            <person name="Berrin J.G."/>
            <person name="Delaux P.M."/>
            <person name="Dal Grande F."/>
            <person name="Keller J."/>
        </authorList>
    </citation>
    <scope>NUCLEOTIDE SEQUENCE [LARGE SCALE GENOMIC DNA]</scope>
    <source>
        <strain evidence="3 4">SAG 2036</strain>
    </source>
</reference>
<dbReference type="EMBL" id="JALJOQ010000033">
    <property type="protein sequence ID" value="KAK9807230.1"/>
    <property type="molecule type" value="Genomic_DNA"/>
</dbReference>
<evidence type="ECO:0000256" key="1">
    <source>
        <dbReference type="SAM" id="Coils"/>
    </source>
</evidence>
<feature type="compositionally biased region" description="Polar residues" evidence="2">
    <location>
        <begin position="10"/>
        <end position="22"/>
    </location>
</feature>
<dbReference type="AlphaFoldDB" id="A0AAW1PFQ4"/>
<evidence type="ECO:0000256" key="2">
    <source>
        <dbReference type="SAM" id="MobiDB-lite"/>
    </source>
</evidence>
<proteinExistence type="predicted"/>
<sequence length="194" mass="22318">MSDPGRAYLYNSSSKQQASNPQNKHRRSSTPASSRRLTPKGFAWTRQRQLELCYSHIQARRLWERSKSCAVRWDLAVGNLEDARVAFDVIARAVEDAVYLDEEAYKQVQPTMQFTVRLQAQQHRITELEQQLDEANERLLVVEHACQESQKQASALQEELDSNAEVFKMHYGELLAKEDELSKLRVVVQALSGR</sequence>
<feature type="coiled-coil region" evidence="1">
    <location>
        <begin position="118"/>
        <end position="152"/>
    </location>
</feature>
<dbReference type="Proteomes" id="UP001465755">
    <property type="component" value="Unassembled WGS sequence"/>
</dbReference>
<keyword evidence="1" id="KW-0175">Coiled coil</keyword>
<comment type="caution">
    <text evidence="3">The sequence shown here is derived from an EMBL/GenBank/DDBJ whole genome shotgun (WGS) entry which is preliminary data.</text>
</comment>
<name>A0AAW1PFQ4_9CHLO</name>
<organism evidence="3 4">
    <name type="scientific">Symbiochloris irregularis</name>
    <dbReference type="NCBI Taxonomy" id="706552"/>
    <lineage>
        <taxon>Eukaryota</taxon>
        <taxon>Viridiplantae</taxon>
        <taxon>Chlorophyta</taxon>
        <taxon>core chlorophytes</taxon>
        <taxon>Trebouxiophyceae</taxon>
        <taxon>Trebouxiales</taxon>
        <taxon>Trebouxiaceae</taxon>
        <taxon>Symbiochloris</taxon>
    </lineage>
</organism>
<accession>A0AAW1PFQ4</accession>
<gene>
    <name evidence="3" type="ORF">WJX73_010919</name>
</gene>
<evidence type="ECO:0000313" key="4">
    <source>
        <dbReference type="Proteomes" id="UP001465755"/>
    </source>
</evidence>
<dbReference type="PANTHER" id="PTHR36080">
    <property type="entry name" value="DBJ|BAA96220.1"/>
    <property type="match status" value="1"/>
</dbReference>
<keyword evidence="4" id="KW-1185">Reference proteome</keyword>
<protein>
    <submittedName>
        <fullName evidence="3">Uncharacterized protein</fullName>
    </submittedName>
</protein>
<feature type="region of interest" description="Disordered" evidence="2">
    <location>
        <begin position="1"/>
        <end position="38"/>
    </location>
</feature>
<dbReference type="PANTHER" id="PTHR36080:SF1">
    <property type="entry name" value="DBJ|BAA96220.1"/>
    <property type="match status" value="1"/>
</dbReference>